<feature type="region of interest" description="Disordered" evidence="1">
    <location>
        <begin position="1"/>
        <end position="45"/>
    </location>
</feature>
<evidence type="ECO:0000313" key="3">
    <source>
        <dbReference type="Proteomes" id="UP000765509"/>
    </source>
</evidence>
<comment type="caution">
    <text evidence="2">The sequence shown here is derived from an EMBL/GenBank/DDBJ whole genome shotgun (WGS) entry which is preliminary data.</text>
</comment>
<sequence length="96" mass="10552">MPPKSGRFLSLNNYNSDSSDSNSLKEQLVPASSADAHPTFPLSIPKEQMDPKLVQEQLTSFDFALTSPAFLSFLKNPSKFVYNVPKLKSAGSNFPD</sequence>
<feature type="compositionally biased region" description="Low complexity" evidence="1">
    <location>
        <begin position="9"/>
        <end position="24"/>
    </location>
</feature>
<organism evidence="2 3">
    <name type="scientific">Austropuccinia psidii MF-1</name>
    <dbReference type="NCBI Taxonomy" id="1389203"/>
    <lineage>
        <taxon>Eukaryota</taxon>
        <taxon>Fungi</taxon>
        <taxon>Dikarya</taxon>
        <taxon>Basidiomycota</taxon>
        <taxon>Pucciniomycotina</taxon>
        <taxon>Pucciniomycetes</taxon>
        <taxon>Pucciniales</taxon>
        <taxon>Sphaerophragmiaceae</taxon>
        <taxon>Austropuccinia</taxon>
    </lineage>
</organism>
<reference evidence="2" key="1">
    <citation type="submission" date="2021-03" db="EMBL/GenBank/DDBJ databases">
        <title>Draft genome sequence of rust myrtle Austropuccinia psidii MF-1, a brazilian biotype.</title>
        <authorList>
            <person name="Quecine M.C."/>
            <person name="Pachon D.M.R."/>
            <person name="Bonatelli M.L."/>
            <person name="Correr F.H."/>
            <person name="Franceschini L.M."/>
            <person name="Leite T.F."/>
            <person name="Margarido G.R.A."/>
            <person name="Almeida C.A."/>
            <person name="Ferrarezi J.A."/>
            <person name="Labate C.A."/>
        </authorList>
    </citation>
    <scope>NUCLEOTIDE SEQUENCE</scope>
    <source>
        <strain evidence="2">MF-1</strain>
    </source>
</reference>
<dbReference type="Proteomes" id="UP000765509">
    <property type="component" value="Unassembled WGS sequence"/>
</dbReference>
<protein>
    <submittedName>
        <fullName evidence="2">Uncharacterized protein</fullName>
    </submittedName>
</protein>
<name>A0A9Q3CEE1_9BASI</name>
<keyword evidence="3" id="KW-1185">Reference proteome</keyword>
<accession>A0A9Q3CEE1</accession>
<dbReference type="EMBL" id="AVOT02006822">
    <property type="protein sequence ID" value="MBW0482524.1"/>
    <property type="molecule type" value="Genomic_DNA"/>
</dbReference>
<evidence type="ECO:0000256" key="1">
    <source>
        <dbReference type="SAM" id="MobiDB-lite"/>
    </source>
</evidence>
<evidence type="ECO:0000313" key="2">
    <source>
        <dbReference type="EMBL" id="MBW0482524.1"/>
    </source>
</evidence>
<proteinExistence type="predicted"/>
<gene>
    <name evidence="2" type="ORF">O181_022239</name>
</gene>
<dbReference type="AlphaFoldDB" id="A0A9Q3CEE1"/>